<evidence type="ECO:0000256" key="1">
    <source>
        <dbReference type="SAM" id="MobiDB-lite"/>
    </source>
</evidence>
<dbReference type="AlphaFoldDB" id="A0A0R3SLC1"/>
<dbReference type="EMBL" id="UYSG01003298">
    <property type="protein sequence ID" value="VDL58052.1"/>
    <property type="molecule type" value="Genomic_DNA"/>
</dbReference>
<gene>
    <name evidence="2" type="ORF">HDID_LOCUS5734</name>
</gene>
<dbReference type="Proteomes" id="UP000274504">
    <property type="component" value="Unassembled WGS sequence"/>
</dbReference>
<evidence type="ECO:0000313" key="2">
    <source>
        <dbReference type="EMBL" id="VDL58052.1"/>
    </source>
</evidence>
<name>A0A0R3SLC1_HYMDI</name>
<organism evidence="4">
    <name type="scientific">Hymenolepis diminuta</name>
    <name type="common">Rat tapeworm</name>
    <dbReference type="NCBI Taxonomy" id="6216"/>
    <lineage>
        <taxon>Eukaryota</taxon>
        <taxon>Metazoa</taxon>
        <taxon>Spiralia</taxon>
        <taxon>Lophotrochozoa</taxon>
        <taxon>Platyhelminthes</taxon>
        <taxon>Cestoda</taxon>
        <taxon>Eucestoda</taxon>
        <taxon>Cyclophyllidea</taxon>
        <taxon>Hymenolepididae</taxon>
        <taxon>Hymenolepis</taxon>
    </lineage>
</organism>
<proteinExistence type="predicted"/>
<reference evidence="4" key="1">
    <citation type="submission" date="2017-02" db="UniProtKB">
        <authorList>
            <consortium name="WormBaseParasite"/>
        </authorList>
    </citation>
    <scope>IDENTIFICATION</scope>
</reference>
<protein>
    <submittedName>
        <fullName evidence="2 4">Uncharacterized protein</fullName>
    </submittedName>
</protein>
<evidence type="ECO:0000313" key="3">
    <source>
        <dbReference type="Proteomes" id="UP000274504"/>
    </source>
</evidence>
<accession>A0A0R3SLC1</accession>
<evidence type="ECO:0000313" key="4">
    <source>
        <dbReference type="WBParaSite" id="HDID_0000573601-mRNA-1"/>
    </source>
</evidence>
<reference evidence="2 3" key="2">
    <citation type="submission" date="2018-11" db="EMBL/GenBank/DDBJ databases">
        <authorList>
            <consortium name="Pathogen Informatics"/>
        </authorList>
    </citation>
    <scope>NUCLEOTIDE SEQUENCE [LARGE SCALE GENOMIC DNA]</scope>
</reference>
<sequence length="162" mass="18295">MSRKVDEAQGQGAVTRQVLSDLPRRTCSPPPPPHHPTLEAVITGAVLYAQFCRYSHRKEAPKCHTPREQQQQQGERNLWDVRCQPQPTMMMSHAFALPLSWHVGGRKKCKGSTEARAVAVPNSSSPKNLHFYMRQILCEDEILTGLAELENIKQREKNDAIS</sequence>
<feature type="region of interest" description="Disordered" evidence="1">
    <location>
        <begin position="1"/>
        <end position="36"/>
    </location>
</feature>
<dbReference type="WBParaSite" id="HDID_0000573601-mRNA-1">
    <property type="protein sequence ID" value="HDID_0000573601-mRNA-1"/>
    <property type="gene ID" value="HDID_0000573601"/>
</dbReference>